<accession>A0A4V2JQJ5</accession>
<dbReference type="EMBL" id="QPGR01000006">
    <property type="protein sequence ID" value="TBR81269.1"/>
    <property type="molecule type" value="Genomic_DNA"/>
</dbReference>
<gene>
    <name evidence="2" type="ORF">DU473_04060</name>
</gene>
<evidence type="ECO:0000313" key="3">
    <source>
        <dbReference type="Proteomes" id="UP000292583"/>
    </source>
</evidence>
<evidence type="ECO:0000256" key="1">
    <source>
        <dbReference type="SAM" id="Phobius"/>
    </source>
</evidence>
<organism evidence="2 3">
    <name type="scientific">Campylobacter novaezeelandiae</name>
    <dbReference type="NCBI Taxonomy" id="2267891"/>
    <lineage>
        <taxon>Bacteria</taxon>
        <taxon>Pseudomonadati</taxon>
        <taxon>Campylobacterota</taxon>
        <taxon>Epsilonproteobacteria</taxon>
        <taxon>Campylobacterales</taxon>
        <taxon>Campylobacteraceae</taxon>
        <taxon>Campylobacter</taxon>
    </lineage>
</organism>
<dbReference type="AlphaFoldDB" id="A0A4V2JQJ5"/>
<evidence type="ECO:0000313" key="2">
    <source>
        <dbReference type="EMBL" id="TBR81269.1"/>
    </source>
</evidence>
<dbReference type="Proteomes" id="UP000292583">
    <property type="component" value="Unassembled WGS sequence"/>
</dbReference>
<keyword evidence="1" id="KW-0812">Transmembrane</keyword>
<dbReference type="Pfam" id="PF09624">
    <property type="entry name" value="DUF2393"/>
    <property type="match status" value="1"/>
</dbReference>
<feature type="transmembrane region" description="Helical" evidence="1">
    <location>
        <begin position="36"/>
        <end position="57"/>
    </location>
</feature>
<keyword evidence="3" id="KW-1185">Reference proteome</keyword>
<comment type="caution">
    <text evidence="2">The sequence shown here is derived from an EMBL/GenBank/DDBJ whole genome shotgun (WGS) entry which is preliminary data.</text>
</comment>
<dbReference type="RefSeq" id="WP_131163023.1">
    <property type="nucleotide sequence ID" value="NZ_QPGQ01000003.1"/>
</dbReference>
<sequence length="169" mass="19841">MHFTIFHLLAFIILFLCFILICIIIFLKVKQKESALLFYTINTIFSSLLIYSTFLTINQFTVKASIEKLNYTRDLRNENLIIKGKVKNLTKFDIKKCYLYLNMVDRKKANKDIFYEENLKKAKMKSDSVSYIIEIIDKLPGNTYKEFSATVPFPPSFSNPEIYNTLKCI</sequence>
<keyword evidence="1" id="KW-0472">Membrane</keyword>
<name>A0A4V2JQJ5_9BACT</name>
<dbReference type="InterPro" id="IPR013417">
    <property type="entry name" value="CHP02588"/>
</dbReference>
<feature type="transmembrane region" description="Helical" evidence="1">
    <location>
        <begin position="6"/>
        <end position="29"/>
    </location>
</feature>
<dbReference type="OrthoDB" id="5372773at2"/>
<keyword evidence="1" id="KW-1133">Transmembrane helix</keyword>
<reference evidence="2 3" key="1">
    <citation type="submission" date="2018-07" db="EMBL/GenBank/DDBJ databases">
        <title>Campylobacter zealandensis sp. nov., isolated from birds and water in New Zealand.</title>
        <authorList>
            <person name="Wilkinson D.A."/>
            <person name="Biggs P.J."/>
            <person name="French N.P."/>
            <person name="Midwinter A.C."/>
        </authorList>
    </citation>
    <scope>NUCLEOTIDE SEQUENCE [LARGE SCALE GENOMIC DNA]</scope>
    <source>
        <strain evidence="2 3">B423b</strain>
    </source>
</reference>
<protein>
    <submittedName>
        <fullName evidence="2">DUF2393 domain-containing protein</fullName>
    </submittedName>
</protein>
<proteinExistence type="predicted"/>